<dbReference type="CDD" id="cd01130">
    <property type="entry name" value="VirB11-like_ATPase"/>
    <property type="match status" value="1"/>
</dbReference>
<dbReference type="PANTHER" id="PTHR30486">
    <property type="entry name" value="TWITCHING MOTILITY PROTEIN PILT"/>
    <property type="match status" value="1"/>
</dbReference>
<proteinExistence type="inferred from homology"/>
<evidence type="ECO:0000256" key="1">
    <source>
        <dbReference type="ARBA" id="ARBA00006611"/>
    </source>
</evidence>
<dbReference type="SMART" id="SM00382">
    <property type="entry name" value="AAA"/>
    <property type="match status" value="1"/>
</dbReference>
<protein>
    <submittedName>
        <fullName evidence="3">CpaF family protein</fullName>
    </submittedName>
</protein>
<evidence type="ECO:0000259" key="2">
    <source>
        <dbReference type="SMART" id="SM00382"/>
    </source>
</evidence>
<dbReference type="SUPFAM" id="SSF52540">
    <property type="entry name" value="P-loop containing nucleoside triphosphate hydrolases"/>
    <property type="match status" value="1"/>
</dbReference>
<dbReference type="InterPro" id="IPR003593">
    <property type="entry name" value="AAA+_ATPase"/>
</dbReference>
<sequence length="405" mass="45423">MISEEQLQEKVLARLDLSREIGDDELTELIFQVLDEESDGGYIPLKKKAELGRDLYNAFRRLDLLQDLIEDQEITEIMINGTQNIFVEKKGKIYRTDKRFPSRSRLEDVIQQIVAGANRMVNESVPIADARLPDGSRVNVVLYPVALNGPVVTIRKFPTEQITMQDLVRMGAVSDEAAGFLKMLVIAGYNIFISGGTGSGKTTLLNALSQFIPGGERVITIEDNAELQIQGVPNLVRLEARNPNMEGVGEITIRQLIRTALRMRPDRIIVGEVRGTETIDMIQAMSTGHRGSLSTGHSDSPRDMLRRLETMVLMGMDIPLAAIQRQIASAIDIIIHVGRLRDRSRKVLEIVEVLDYEDGEIQTGCLYEFQETKCRKTDGVIEGRWQKVRPLLHTEKLLSAGYQTP</sequence>
<dbReference type="GO" id="GO:0016887">
    <property type="term" value="F:ATP hydrolysis activity"/>
    <property type="evidence" value="ECO:0007669"/>
    <property type="project" value="InterPro"/>
</dbReference>
<dbReference type="EMBL" id="DYVY01000078">
    <property type="protein sequence ID" value="HJF94122.1"/>
    <property type="molecule type" value="Genomic_DNA"/>
</dbReference>
<reference evidence="3" key="1">
    <citation type="journal article" date="2021" name="PeerJ">
        <title>Extensive microbial diversity within the chicken gut microbiome revealed by metagenomics and culture.</title>
        <authorList>
            <person name="Gilroy R."/>
            <person name="Ravi A."/>
            <person name="Getino M."/>
            <person name="Pursley I."/>
            <person name="Horton D.L."/>
            <person name="Alikhan N.F."/>
            <person name="Baker D."/>
            <person name="Gharbi K."/>
            <person name="Hall N."/>
            <person name="Watson M."/>
            <person name="Adriaenssens E.M."/>
            <person name="Foster-Nyarko E."/>
            <person name="Jarju S."/>
            <person name="Secka A."/>
            <person name="Antonio M."/>
            <person name="Oren A."/>
            <person name="Chaudhuri R.R."/>
            <person name="La Ragione R."/>
            <person name="Hildebrand F."/>
            <person name="Pallen M.J."/>
        </authorList>
    </citation>
    <scope>NUCLEOTIDE SEQUENCE</scope>
    <source>
        <strain evidence="3">ChiSjej5B23-16112</strain>
    </source>
</reference>
<dbReference type="Proteomes" id="UP000769156">
    <property type="component" value="Unassembled WGS sequence"/>
</dbReference>
<accession>A0A921LFX5</accession>
<comment type="caution">
    <text evidence="3">The sequence shown here is derived from an EMBL/GenBank/DDBJ whole genome shotgun (WGS) entry which is preliminary data.</text>
</comment>
<dbReference type="AlphaFoldDB" id="A0A921LFX5"/>
<evidence type="ECO:0000313" key="3">
    <source>
        <dbReference type="EMBL" id="HJF94122.1"/>
    </source>
</evidence>
<organism evidence="3 4">
    <name type="scientific">Lachnoclostridium phocaeense</name>
    <dbReference type="NCBI Taxonomy" id="1871021"/>
    <lineage>
        <taxon>Bacteria</taxon>
        <taxon>Bacillati</taxon>
        <taxon>Bacillota</taxon>
        <taxon>Clostridia</taxon>
        <taxon>Lachnospirales</taxon>
        <taxon>Lachnospiraceae</taxon>
    </lineage>
</organism>
<dbReference type="Pfam" id="PF00437">
    <property type="entry name" value="T2SSE"/>
    <property type="match status" value="1"/>
</dbReference>
<reference evidence="3" key="2">
    <citation type="submission" date="2021-09" db="EMBL/GenBank/DDBJ databases">
        <authorList>
            <person name="Gilroy R."/>
        </authorList>
    </citation>
    <scope>NUCLEOTIDE SEQUENCE</scope>
    <source>
        <strain evidence="3">ChiSjej5B23-16112</strain>
    </source>
</reference>
<dbReference type="InterPro" id="IPR050921">
    <property type="entry name" value="T4SS_GSP_E_ATPase"/>
</dbReference>
<dbReference type="InterPro" id="IPR001482">
    <property type="entry name" value="T2SS/T4SS_dom"/>
</dbReference>
<feature type="domain" description="AAA+ ATPase" evidence="2">
    <location>
        <begin position="187"/>
        <end position="341"/>
    </location>
</feature>
<dbReference type="InterPro" id="IPR027417">
    <property type="entry name" value="P-loop_NTPase"/>
</dbReference>
<comment type="similarity">
    <text evidence="1">Belongs to the GSP E family.</text>
</comment>
<dbReference type="Gene3D" id="3.30.450.380">
    <property type="match status" value="1"/>
</dbReference>
<evidence type="ECO:0000313" key="4">
    <source>
        <dbReference type="Proteomes" id="UP000769156"/>
    </source>
</evidence>
<gene>
    <name evidence="3" type="ORF">K8V82_04955</name>
</gene>
<dbReference type="Gene3D" id="3.40.50.300">
    <property type="entry name" value="P-loop containing nucleotide triphosphate hydrolases"/>
    <property type="match status" value="1"/>
</dbReference>
<name>A0A921LFX5_9FIRM</name>
<dbReference type="PANTHER" id="PTHR30486:SF15">
    <property type="entry name" value="TYPE II_IV SECRETION SYSTEM ATPASE"/>
    <property type="match status" value="1"/>
</dbReference>